<dbReference type="Pfam" id="PF13520">
    <property type="entry name" value="AA_permease_2"/>
    <property type="match status" value="1"/>
</dbReference>
<dbReference type="GO" id="GO:0015179">
    <property type="term" value="F:L-amino acid transmembrane transporter activity"/>
    <property type="evidence" value="ECO:0007669"/>
    <property type="project" value="TreeGrafter"/>
</dbReference>
<evidence type="ECO:0000313" key="7">
    <source>
        <dbReference type="Proteomes" id="UP000770661"/>
    </source>
</evidence>
<evidence type="ECO:0000256" key="1">
    <source>
        <dbReference type="ARBA" id="ARBA00004141"/>
    </source>
</evidence>
<accession>A0A8J4YLM5</accession>
<dbReference type="AlphaFoldDB" id="A0A8J4YLM5"/>
<gene>
    <name evidence="6" type="primary">slc7a6_0</name>
    <name evidence="6" type="ORF">GWK47_028100</name>
</gene>
<keyword evidence="4 5" id="KW-0472">Membrane</keyword>
<sequence length="373" mass="40937">MEGTTTHPALLATTFYHTIYAYDGWDSLNVIMEELKDPIRNMPRAIAISVTCVIVIYTLTNVAYFAVLSKDLILASPAVAVTFGNLTLGVMAWTIPVFVACSISGALNGNTITYSRILFVSARRGHLPRLLSLVQIENNTPVTSLMFLTFLSMWMFVTSDVRVLINYMAFAGNLMHVVCISSFFWFRVKHPDWQRPIKVWIGFPIIYIVLAFFLCVMPVVKQPLEVVAALVILATGIPVYYFLVHREQKPQCLLNAMGTTRRPASTCPCGFSPVVPPGPPWDPGALRDTRRVLRIAPHCPTGRVRATTVRQHTPPCGFSSGSPLGPRVIARHLQQALGPLSTTGLPGGYAADGDVLIIQCMPGRAIKDAPGDL</sequence>
<evidence type="ECO:0000256" key="3">
    <source>
        <dbReference type="ARBA" id="ARBA00022989"/>
    </source>
</evidence>
<dbReference type="InterPro" id="IPR050598">
    <property type="entry name" value="AminoAcid_Transporter"/>
</dbReference>
<dbReference type="Proteomes" id="UP000770661">
    <property type="component" value="Unassembled WGS sequence"/>
</dbReference>
<feature type="transmembrane region" description="Helical" evidence="5">
    <location>
        <begin position="226"/>
        <end position="244"/>
    </location>
</feature>
<organism evidence="6 7">
    <name type="scientific">Chionoecetes opilio</name>
    <name type="common">Atlantic snow crab</name>
    <name type="synonym">Cancer opilio</name>
    <dbReference type="NCBI Taxonomy" id="41210"/>
    <lineage>
        <taxon>Eukaryota</taxon>
        <taxon>Metazoa</taxon>
        <taxon>Ecdysozoa</taxon>
        <taxon>Arthropoda</taxon>
        <taxon>Crustacea</taxon>
        <taxon>Multicrustacea</taxon>
        <taxon>Malacostraca</taxon>
        <taxon>Eumalacostraca</taxon>
        <taxon>Eucarida</taxon>
        <taxon>Decapoda</taxon>
        <taxon>Pleocyemata</taxon>
        <taxon>Brachyura</taxon>
        <taxon>Eubrachyura</taxon>
        <taxon>Majoidea</taxon>
        <taxon>Majidae</taxon>
        <taxon>Chionoecetes</taxon>
    </lineage>
</organism>
<dbReference type="EMBL" id="JACEEZ010000132">
    <property type="protein sequence ID" value="KAG0730512.1"/>
    <property type="molecule type" value="Genomic_DNA"/>
</dbReference>
<protein>
    <submittedName>
        <fullName evidence="6">Y+L amino acid transporter 2</fullName>
    </submittedName>
</protein>
<dbReference type="PANTHER" id="PTHR11785:SF528">
    <property type="entry name" value="AMINO ACID TRANSPORTER PROTEIN JHI-21"/>
    <property type="match status" value="1"/>
</dbReference>
<proteinExistence type="predicted"/>
<keyword evidence="7" id="KW-1185">Reference proteome</keyword>
<feature type="transmembrane region" description="Helical" evidence="5">
    <location>
        <begin position="163"/>
        <end position="187"/>
    </location>
</feature>
<evidence type="ECO:0000256" key="5">
    <source>
        <dbReference type="SAM" id="Phobius"/>
    </source>
</evidence>
<comment type="subcellular location">
    <subcellularLocation>
        <location evidence="1">Membrane</location>
        <topology evidence="1">Multi-pass membrane protein</topology>
    </subcellularLocation>
</comment>
<dbReference type="Gene3D" id="1.20.1740.10">
    <property type="entry name" value="Amino acid/polyamine transporter I"/>
    <property type="match status" value="1"/>
</dbReference>
<evidence type="ECO:0000256" key="4">
    <source>
        <dbReference type="ARBA" id="ARBA00023136"/>
    </source>
</evidence>
<feature type="transmembrane region" description="Helical" evidence="5">
    <location>
        <begin position="130"/>
        <end position="157"/>
    </location>
</feature>
<dbReference type="OrthoDB" id="3257095at2759"/>
<name>A0A8J4YLM5_CHIOP</name>
<dbReference type="GO" id="GO:0016020">
    <property type="term" value="C:membrane"/>
    <property type="evidence" value="ECO:0007669"/>
    <property type="project" value="UniProtKB-SubCell"/>
</dbReference>
<feature type="transmembrane region" description="Helical" evidence="5">
    <location>
        <begin position="199"/>
        <end position="220"/>
    </location>
</feature>
<dbReference type="InterPro" id="IPR002293">
    <property type="entry name" value="AA/rel_permease1"/>
</dbReference>
<feature type="transmembrane region" description="Helical" evidence="5">
    <location>
        <begin position="86"/>
        <end position="109"/>
    </location>
</feature>
<dbReference type="PANTHER" id="PTHR11785">
    <property type="entry name" value="AMINO ACID TRANSPORTER"/>
    <property type="match status" value="1"/>
</dbReference>
<feature type="transmembrane region" description="Helical" evidence="5">
    <location>
        <begin position="45"/>
        <end position="66"/>
    </location>
</feature>
<evidence type="ECO:0000313" key="6">
    <source>
        <dbReference type="EMBL" id="KAG0730512.1"/>
    </source>
</evidence>
<keyword evidence="3 5" id="KW-1133">Transmembrane helix</keyword>
<reference evidence="6" key="1">
    <citation type="submission" date="2020-07" db="EMBL/GenBank/DDBJ databases">
        <title>The High-quality genome of the commercially important snow crab, Chionoecetes opilio.</title>
        <authorList>
            <person name="Jeong J.-H."/>
            <person name="Ryu S."/>
        </authorList>
    </citation>
    <scope>NUCLEOTIDE SEQUENCE</scope>
    <source>
        <strain evidence="6">MADBK_172401_WGS</strain>
        <tissue evidence="6">Digestive gland</tissue>
    </source>
</reference>
<evidence type="ECO:0000256" key="2">
    <source>
        <dbReference type="ARBA" id="ARBA00022692"/>
    </source>
</evidence>
<comment type="caution">
    <text evidence="6">The sequence shown here is derived from an EMBL/GenBank/DDBJ whole genome shotgun (WGS) entry which is preliminary data.</text>
</comment>
<keyword evidence="2 5" id="KW-0812">Transmembrane</keyword>